<dbReference type="STRING" id="1619103.UU80_C0050G0007"/>
<gene>
    <name evidence="1" type="ORF">UU80_C0050G0007</name>
</gene>
<name>A0A0G0X833_UNCKA</name>
<sequence length="64" mass="7069">MIFINFKTYEQGTGDNAEALVQTIESIAESSHVKLIPVVQAVDLATIASTTKLEVWIQKVDESF</sequence>
<evidence type="ECO:0000313" key="1">
    <source>
        <dbReference type="EMBL" id="KKS20567.1"/>
    </source>
</evidence>
<comment type="caution">
    <text evidence="1">The sequence shown here is derived from an EMBL/GenBank/DDBJ whole genome shotgun (WGS) entry which is preliminary data.</text>
</comment>
<protein>
    <submittedName>
        <fullName evidence="1">Triosephosphate isomerase</fullName>
    </submittedName>
</protein>
<proteinExistence type="predicted"/>
<dbReference type="Gene3D" id="3.20.20.70">
    <property type="entry name" value="Aldolase class I"/>
    <property type="match status" value="1"/>
</dbReference>
<organism evidence="1 2">
    <name type="scientific">candidate division WWE3 bacterium GW2011_GWA1_41_8</name>
    <dbReference type="NCBI Taxonomy" id="1619103"/>
    <lineage>
        <taxon>Bacteria</taxon>
        <taxon>Katanobacteria</taxon>
    </lineage>
</organism>
<dbReference type="PROSITE" id="PS51440">
    <property type="entry name" value="TIM_2"/>
    <property type="match status" value="1"/>
</dbReference>
<reference evidence="1 2" key="1">
    <citation type="journal article" date="2015" name="Nature">
        <title>rRNA introns, odd ribosomes, and small enigmatic genomes across a large radiation of phyla.</title>
        <authorList>
            <person name="Brown C.T."/>
            <person name="Hug L.A."/>
            <person name="Thomas B.C."/>
            <person name="Sharon I."/>
            <person name="Castelle C.J."/>
            <person name="Singh A."/>
            <person name="Wilkins M.J."/>
            <person name="Williams K.H."/>
            <person name="Banfield J.F."/>
        </authorList>
    </citation>
    <scope>NUCLEOTIDE SEQUENCE [LARGE SCALE GENOMIC DNA]</scope>
</reference>
<dbReference type="EMBL" id="LCCA01000050">
    <property type="protein sequence ID" value="KKS20567.1"/>
    <property type="molecule type" value="Genomic_DNA"/>
</dbReference>
<evidence type="ECO:0000313" key="2">
    <source>
        <dbReference type="Proteomes" id="UP000034920"/>
    </source>
</evidence>
<keyword evidence="1" id="KW-0413">Isomerase</keyword>
<dbReference type="InterPro" id="IPR000652">
    <property type="entry name" value="Triosephosphate_isomerase"/>
</dbReference>
<dbReference type="GO" id="GO:0004807">
    <property type="term" value="F:triose-phosphate isomerase activity"/>
    <property type="evidence" value="ECO:0007669"/>
    <property type="project" value="InterPro"/>
</dbReference>
<dbReference type="AlphaFoldDB" id="A0A0G0X833"/>
<accession>A0A0G0X833</accession>
<dbReference type="InterPro" id="IPR013785">
    <property type="entry name" value="Aldolase_TIM"/>
</dbReference>
<dbReference type="Proteomes" id="UP000034920">
    <property type="component" value="Unassembled WGS sequence"/>
</dbReference>